<evidence type="ECO:0000313" key="6">
    <source>
        <dbReference type="EMBL" id="AXB41493.1"/>
    </source>
</evidence>
<dbReference type="Pfam" id="PF00296">
    <property type="entry name" value="Bac_luciferase"/>
    <property type="match status" value="1"/>
</dbReference>
<sequence>MRFGIQIVPEDRWQTARVKWRRAEQMGFDHAWTYDHLNWRSFRAKDWFTLVPTLTAAAVETERIGLGVLVASPNLRHPVYLAKEVAAIEDISGGRFILGLGAGAEGFDATMTRRTAWSRRERTERFAEYVRLTDSLLRQPVTTFDGRYYVADEVHSYPLCQQRPRVPFAVAAGGARGMRLAAEYGSYWVTTGAPNRVESAPYEQALHVVRRQVEALEKACVEVGRDPATVARLLVCGPSVGGVLESPAAFFDAAGRFAEAGITDTVVQWPRRSEPYSGKVEILEKVAEDLDRHRNT</sequence>
<evidence type="ECO:0000259" key="5">
    <source>
        <dbReference type="Pfam" id="PF00296"/>
    </source>
</evidence>
<dbReference type="SUPFAM" id="SSF51679">
    <property type="entry name" value="Bacterial luciferase-like"/>
    <property type="match status" value="1"/>
</dbReference>
<organism evidence="6 7">
    <name type="scientific">Amycolatopsis albispora</name>
    <dbReference type="NCBI Taxonomy" id="1804986"/>
    <lineage>
        <taxon>Bacteria</taxon>
        <taxon>Bacillati</taxon>
        <taxon>Actinomycetota</taxon>
        <taxon>Actinomycetes</taxon>
        <taxon>Pseudonocardiales</taxon>
        <taxon>Pseudonocardiaceae</taxon>
        <taxon>Amycolatopsis</taxon>
    </lineage>
</organism>
<dbReference type="PANTHER" id="PTHR42847:SF4">
    <property type="entry name" value="ALKANESULFONATE MONOOXYGENASE-RELATED"/>
    <property type="match status" value="1"/>
</dbReference>
<evidence type="ECO:0000256" key="1">
    <source>
        <dbReference type="ARBA" id="ARBA00022630"/>
    </source>
</evidence>
<dbReference type="RefSeq" id="WP_113690749.1">
    <property type="nucleotide sequence ID" value="NZ_CP015163.1"/>
</dbReference>
<feature type="domain" description="Luciferase-like" evidence="5">
    <location>
        <begin position="12"/>
        <end position="196"/>
    </location>
</feature>
<dbReference type="AlphaFoldDB" id="A0A344L0B9"/>
<name>A0A344L0B9_9PSEU</name>
<protein>
    <submittedName>
        <fullName evidence="6">Luciferase</fullName>
    </submittedName>
</protein>
<keyword evidence="4" id="KW-0503">Monooxygenase</keyword>
<dbReference type="KEGG" id="aab:A4R43_02265"/>
<keyword evidence="3" id="KW-0560">Oxidoreductase</keyword>
<dbReference type="PANTHER" id="PTHR42847">
    <property type="entry name" value="ALKANESULFONATE MONOOXYGENASE"/>
    <property type="match status" value="1"/>
</dbReference>
<evidence type="ECO:0000256" key="2">
    <source>
        <dbReference type="ARBA" id="ARBA00022643"/>
    </source>
</evidence>
<keyword evidence="7" id="KW-1185">Reference proteome</keyword>
<evidence type="ECO:0000313" key="7">
    <source>
        <dbReference type="Proteomes" id="UP000250434"/>
    </source>
</evidence>
<reference evidence="6 7" key="1">
    <citation type="submission" date="2016-04" db="EMBL/GenBank/DDBJ databases">
        <title>Complete genome sequence and analysis of deep-sea sediment isolate, Amycolatopsis sp. WP1.</title>
        <authorList>
            <person name="Wang H."/>
            <person name="Chen S."/>
            <person name="Wu Q."/>
        </authorList>
    </citation>
    <scope>NUCLEOTIDE SEQUENCE [LARGE SCALE GENOMIC DNA]</scope>
    <source>
        <strain evidence="6 7">WP1</strain>
    </source>
</reference>
<dbReference type="InterPro" id="IPR050172">
    <property type="entry name" value="SsuD_RutA_monooxygenase"/>
</dbReference>
<dbReference type="Proteomes" id="UP000250434">
    <property type="component" value="Chromosome"/>
</dbReference>
<keyword evidence="1" id="KW-0285">Flavoprotein</keyword>
<dbReference type="GO" id="GO:0008726">
    <property type="term" value="F:alkanesulfonate monooxygenase activity"/>
    <property type="evidence" value="ECO:0007669"/>
    <property type="project" value="TreeGrafter"/>
</dbReference>
<proteinExistence type="predicted"/>
<dbReference type="InterPro" id="IPR011251">
    <property type="entry name" value="Luciferase-like_dom"/>
</dbReference>
<accession>A0A344L0B9</accession>
<dbReference type="Gene3D" id="3.20.20.30">
    <property type="entry name" value="Luciferase-like domain"/>
    <property type="match status" value="1"/>
</dbReference>
<dbReference type="EMBL" id="CP015163">
    <property type="protein sequence ID" value="AXB41493.1"/>
    <property type="molecule type" value="Genomic_DNA"/>
</dbReference>
<evidence type="ECO:0000256" key="3">
    <source>
        <dbReference type="ARBA" id="ARBA00023002"/>
    </source>
</evidence>
<gene>
    <name evidence="6" type="ORF">A4R43_02265</name>
</gene>
<dbReference type="OrthoDB" id="7374740at2"/>
<evidence type="ECO:0000256" key="4">
    <source>
        <dbReference type="ARBA" id="ARBA00023033"/>
    </source>
</evidence>
<dbReference type="InterPro" id="IPR036661">
    <property type="entry name" value="Luciferase-like_sf"/>
</dbReference>
<dbReference type="GO" id="GO:0046306">
    <property type="term" value="P:alkanesulfonate catabolic process"/>
    <property type="evidence" value="ECO:0007669"/>
    <property type="project" value="TreeGrafter"/>
</dbReference>
<keyword evidence="2" id="KW-0288">FMN</keyword>